<organism evidence="1 2">
    <name type="scientific">Streptomyces spectabilis</name>
    <dbReference type="NCBI Taxonomy" id="68270"/>
    <lineage>
        <taxon>Bacteria</taxon>
        <taxon>Bacillati</taxon>
        <taxon>Actinomycetota</taxon>
        <taxon>Actinomycetes</taxon>
        <taxon>Kitasatosporales</taxon>
        <taxon>Streptomycetaceae</taxon>
        <taxon>Streptomyces</taxon>
    </lineage>
</organism>
<dbReference type="OrthoDB" id="3687018at2"/>
<gene>
    <name evidence="1" type="ORF">FHS40_002384</name>
</gene>
<dbReference type="EMBL" id="JACHJD010000003">
    <property type="protein sequence ID" value="MBB5103331.1"/>
    <property type="molecule type" value="Genomic_DNA"/>
</dbReference>
<protein>
    <submittedName>
        <fullName evidence="1">Uncharacterized protein</fullName>
    </submittedName>
</protein>
<name>A0A7W8ETA7_STRST</name>
<keyword evidence="2" id="KW-1185">Reference proteome</keyword>
<dbReference type="Proteomes" id="UP000549009">
    <property type="component" value="Unassembled WGS sequence"/>
</dbReference>
<evidence type="ECO:0000313" key="2">
    <source>
        <dbReference type="Proteomes" id="UP000549009"/>
    </source>
</evidence>
<accession>A0A7W8ETA7</accession>
<proteinExistence type="predicted"/>
<sequence length="222" mass="24025">MQRGDVAHLDRLARRIDAAGPVAFIDPLAQNLLSTSQALGLGAPDKWAYTKDVVTLFNGIWDPYAENRVGIMNASEKPAELYWQHPTWVGYPATAGMELTWWAPGLLASGAPVVQWRMEWYDAAGKLFFTSSTPNVTVPIVRTAPEKSAYVRPAIRFDGTRLGEWAMGESMLCLGDVSAALVAGERPHGEGTPAYSITGYSHAATAGDGAFRDISLDLVEVT</sequence>
<reference evidence="1 2" key="1">
    <citation type="submission" date="2020-08" db="EMBL/GenBank/DDBJ databases">
        <title>Genomic Encyclopedia of Type Strains, Phase III (KMG-III): the genomes of soil and plant-associated and newly described type strains.</title>
        <authorList>
            <person name="Whitman W."/>
        </authorList>
    </citation>
    <scope>NUCLEOTIDE SEQUENCE [LARGE SCALE GENOMIC DNA]</scope>
    <source>
        <strain evidence="1 2">CECT 3146</strain>
    </source>
</reference>
<dbReference type="AlphaFoldDB" id="A0A7W8ETA7"/>
<comment type="caution">
    <text evidence="1">The sequence shown here is derived from an EMBL/GenBank/DDBJ whole genome shotgun (WGS) entry which is preliminary data.</text>
</comment>
<evidence type="ECO:0000313" key="1">
    <source>
        <dbReference type="EMBL" id="MBB5103331.1"/>
    </source>
</evidence>
<dbReference type="RefSeq" id="WP_150510973.1">
    <property type="nucleotide sequence ID" value="NZ_BMSQ01000036.1"/>
</dbReference>